<keyword evidence="3" id="KW-0378">Hydrolase</keyword>
<evidence type="ECO:0000259" key="5">
    <source>
        <dbReference type="Pfam" id="PF00082"/>
    </source>
</evidence>
<evidence type="ECO:0000256" key="4">
    <source>
        <dbReference type="ARBA" id="ARBA00022825"/>
    </source>
</evidence>
<sequence length="650" mass="66474">MAGIIAAETNNGLGIAGINPRAKVQHIRILGSCGGTTSDEIAAIRWAAGLPIPTDLLAGNTAPPINPTPAKVINLSLGGESPCSDAEQTAINAAVNAGSIIVVAAGNSNLDLDLRDYAPANCNNVITVAGTEVNGNRLVNTSNYGSKVEIAAPGRAIKSTMNDGTTTPTSSWSYKLKTGTSMAAPIVAGVVSLMLSHQPTLTFIDVRHILQTTASPFPAGSECSSNPSNTFYCGDGIVNAASAVQALPGYTARGALVDLTPNRVLDTRDGTGGVPREKVGNFSGTAADLRFRILGSGSIPNLGVAAVSMNVTATQTSAPDEGGYVTVYPCATGLPEASNINFTNGQIVPNAVIVPVGNGEICFHVYGSAHLVVDVYGWLPFGAGFTTVSPNRVLDTRTGTGGVPVSRIGNFTGTAADLPFTILGAGSIPASDVAAVSLNVTVADTDAPDEGGYATIYPCAVGRPNVSNLNFTNRQIVANAVIVPVDVDGRICAHVYGSAHLIIDVNGWFSVGAGFTAVDPSRVMDTRDGTGGVSVVRVGNFTGTAADLSFTIVGTDGIPSTGVSAVSLNVTAAETSAPPVGGYVTVYPCALGRPNVSNLNFRDRQIVANTVIVPVDDFGRVCLHVYGTAHLIIDVNGWFPGADPTLLNQT</sequence>
<organism evidence="6">
    <name type="scientific">freshwater metagenome</name>
    <dbReference type="NCBI Taxonomy" id="449393"/>
    <lineage>
        <taxon>unclassified sequences</taxon>
        <taxon>metagenomes</taxon>
        <taxon>ecological metagenomes</taxon>
    </lineage>
</organism>
<keyword evidence="4" id="KW-0720">Serine protease</keyword>
<dbReference type="Pfam" id="PF00082">
    <property type="entry name" value="Peptidase_S8"/>
    <property type="match status" value="1"/>
</dbReference>
<evidence type="ECO:0000256" key="1">
    <source>
        <dbReference type="ARBA" id="ARBA00011073"/>
    </source>
</evidence>
<gene>
    <name evidence="6" type="ORF">UFOPK1722_01006</name>
</gene>
<dbReference type="SUPFAM" id="SSF52743">
    <property type="entry name" value="Subtilisin-like"/>
    <property type="match status" value="1"/>
</dbReference>
<dbReference type="PANTHER" id="PTHR43806:SF11">
    <property type="entry name" value="CEREVISIN-RELATED"/>
    <property type="match status" value="1"/>
</dbReference>
<dbReference type="AlphaFoldDB" id="A0A6J6F141"/>
<keyword evidence="2" id="KW-0645">Protease</keyword>
<dbReference type="PROSITE" id="PS51892">
    <property type="entry name" value="SUBTILASE"/>
    <property type="match status" value="1"/>
</dbReference>
<name>A0A6J6F141_9ZZZZ</name>
<dbReference type="InterPro" id="IPR023828">
    <property type="entry name" value="Peptidase_S8_Ser-AS"/>
</dbReference>
<dbReference type="InterPro" id="IPR050131">
    <property type="entry name" value="Peptidase_S8_subtilisin-like"/>
</dbReference>
<evidence type="ECO:0000313" key="6">
    <source>
        <dbReference type="EMBL" id="CAB4580634.1"/>
    </source>
</evidence>
<dbReference type="PANTHER" id="PTHR43806">
    <property type="entry name" value="PEPTIDASE S8"/>
    <property type="match status" value="1"/>
</dbReference>
<dbReference type="GO" id="GO:0006508">
    <property type="term" value="P:proteolysis"/>
    <property type="evidence" value="ECO:0007669"/>
    <property type="project" value="UniProtKB-KW"/>
</dbReference>
<evidence type="ECO:0000256" key="2">
    <source>
        <dbReference type="ARBA" id="ARBA00022670"/>
    </source>
</evidence>
<accession>A0A6J6F141</accession>
<reference evidence="6" key="1">
    <citation type="submission" date="2020-05" db="EMBL/GenBank/DDBJ databases">
        <authorList>
            <person name="Chiriac C."/>
            <person name="Salcher M."/>
            <person name="Ghai R."/>
            <person name="Kavagutti S V."/>
        </authorList>
    </citation>
    <scope>NUCLEOTIDE SEQUENCE</scope>
</reference>
<dbReference type="PROSITE" id="PS00138">
    <property type="entry name" value="SUBTILASE_SER"/>
    <property type="match status" value="1"/>
</dbReference>
<proteinExistence type="inferred from homology"/>
<comment type="similarity">
    <text evidence="1">Belongs to the peptidase S8 family.</text>
</comment>
<dbReference type="Gene3D" id="3.40.50.200">
    <property type="entry name" value="Peptidase S8/S53 domain"/>
    <property type="match status" value="1"/>
</dbReference>
<feature type="domain" description="Peptidase S8/S53" evidence="5">
    <location>
        <begin position="1"/>
        <end position="218"/>
    </location>
</feature>
<protein>
    <submittedName>
        <fullName evidence="6">Unannotated protein</fullName>
    </submittedName>
</protein>
<dbReference type="InterPro" id="IPR036852">
    <property type="entry name" value="Peptidase_S8/S53_dom_sf"/>
</dbReference>
<dbReference type="GO" id="GO:0004252">
    <property type="term" value="F:serine-type endopeptidase activity"/>
    <property type="evidence" value="ECO:0007669"/>
    <property type="project" value="InterPro"/>
</dbReference>
<dbReference type="InterPro" id="IPR000209">
    <property type="entry name" value="Peptidase_S8/S53_dom"/>
</dbReference>
<evidence type="ECO:0000256" key="3">
    <source>
        <dbReference type="ARBA" id="ARBA00022801"/>
    </source>
</evidence>
<dbReference type="EMBL" id="CAEZTS010000081">
    <property type="protein sequence ID" value="CAB4580634.1"/>
    <property type="molecule type" value="Genomic_DNA"/>
</dbReference>